<sequence length="280" mass="32261">MITIGLTGWSDHDLICPNPKRKLEDYSNNFPVVELDSSFYAIPPARNINSWIEKTPDAFQFIPKAYRAMTKHEDWHQHYDSLAHLFETYKITFEPMRAVGKIKAILFQFPPNFICNREHVSYLRTVRQLMDDWPIAVEFRHNSWYSEEFKTGTLNFLKEMAFIHVVVDQPQTPHNSVPFTPVATNPDLTILRLHGHNYEGWLGENVDPDEWRSIRTLYHYSDDELAGIKKTALALEEASKEVTVIFNNNSGGHAAANGKSLKNLLGLAFEELGPQQIDLF</sequence>
<dbReference type="Gene3D" id="3.20.20.410">
    <property type="entry name" value="Protein of unknown function UPF0759"/>
    <property type="match status" value="1"/>
</dbReference>
<evidence type="ECO:0000313" key="1">
    <source>
        <dbReference type="EMBL" id="QII82166.1"/>
    </source>
</evidence>
<dbReference type="PANTHER" id="PTHR30348">
    <property type="entry name" value="UNCHARACTERIZED PROTEIN YECE"/>
    <property type="match status" value="1"/>
</dbReference>
<gene>
    <name evidence="1" type="ORF">G7057_06800</name>
</gene>
<evidence type="ECO:0000313" key="2">
    <source>
        <dbReference type="Proteomes" id="UP000501451"/>
    </source>
</evidence>
<name>A0A6G7KA87_9LACT</name>
<dbReference type="InterPro" id="IPR002763">
    <property type="entry name" value="DUF72"/>
</dbReference>
<proteinExistence type="predicted"/>
<dbReference type="InterPro" id="IPR036520">
    <property type="entry name" value="UPF0759_sf"/>
</dbReference>
<dbReference type="SUPFAM" id="SSF117396">
    <property type="entry name" value="TM1631-like"/>
    <property type="match status" value="1"/>
</dbReference>
<dbReference type="KEGG" id="jar:G7057_06800"/>
<dbReference type="EMBL" id="CP049740">
    <property type="protein sequence ID" value="QII82166.1"/>
    <property type="molecule type" value="Genomic_DNA"/>
</dbReference>
<dbReference type="Pfam" id="PF01904">
    <property type="entry name" value="DUF72"/>
    <property type="match status" value="1"/>
</dbReference>
<dbReference type="RefSeq" id="WP_166162233.1">
    <property type="nucleotide sequence ID" value="NZ_CP049740.1"/>
</dbReference>
<dbReference type="PANTHER" id="PTHR30348:SF13">
    <property type="entry name" value="UPF0759 PROTEIN YUNF"/>
    <property type="match status" value="1"/>
</dbReference>
<reference evidence="1 2" key="1">
    <citation type="journal article" date="2017" name="Int. J. Syst. Evol. Microbiol.">
        <title>Jeotgalibaca porci sp. nov. and Jeotgalibaca arthritidis sp. nov., isolated from pigs, and emended description of the genus Jeotgalibaca.</title>
        <authorList>
            <person name="Zamora L."/>
            <person name="Perez-Sancho M."/>
            <person name="Dominguez L."/>
            <person name="Fernandez-Garayzabal J.F."/>
            <person name="Vela A.I."/>
        </authorList>
    </citation>
    <scope>NUCLEOTIDE SEQUENCE [LARGE SCALE GENOMIC DNA]</scope>
    <source>
        <strain evidence="1 2">CECT 9157</strain>
    </source>
</reference>
<dbReference type="Proteomes" id="UP000501451">
    <property type="component" value="Chromosome"/>
</dbReference>
<keyword evidence="2" id="KW-1185">Reference proteome</keyword>
<organism evidence="1 2">
    <name type="scientific">Jeotgalibaca arthritidis</name>
    <dbReference type="NCBI Taxonomy" id="1868794"/>
    <lineage>
        <taxon>Bacteria</taxon>
        <taxon>Bacillati</taxon>
        <taxon>Bacillota</taxon>
        <taxon>Bacilli</taxon>
        <taxon>Lactobacillales</taxon>
        <taxon>Carnobacteriaceae</taxon>
        <taxon>Jeotgalibaca</taxon>
    </lineage>
</organism>
<accession>A0A6G7KA87</accession>
<dbReference type="AlphaFoldDB" id="A0A6G7KA87"/>
<protein>
    <submittedName>
        <fullName evidence="1">DUF72 domain-containing protein</fullName>
    </submittedName>
</protein>